<reference evidence="1" key="1">
    <citation type="journal article" date="2023" name="Int. J. Syst. Evol. Microbiol.">
        <title>Collibacillus ludicampi gen. nov., sp. nov., a new soil bacterium of the family Alicyclobacillaceae.</title>
        <authorList>
            <person name="Jojima T."/>
            <person name="Ioku Y."/>
            <person name="Fukuta Y."/>
            <person name="Shirasaka N."/>
            <person name="Matsumura Y."/>
            <person name="Mori M."/>
        </authorList>
    </citation>
    <scope>NUCLEOTIDE SEQUENCE</scope>
    <source>
        <strain evidence="1">TP075</strain>
    </source>
</reference>
<dbReference type="EMBL" id="BOQE01000001">
    <property type="protein sequence ID" value="GIM47154.1"/>
    <property type="molecule type" value="Genomic_DNA"/>
</dbReference>
<dbReference type="RefSeq" id="WP_282200173.1">
    <property type="nucleotide sequence ID" value="NZ_BOQE01000001.1"/>
</dbReference>
<evidence type="ECO:0000313" key="1">
    <source>
        <dbReference type="EMBL" id="GIM47154.1"/>
    </source>
</evidence>
<dbReference type="Proteomes" id="UP001057291">
    <property type="component" value="Unassembled WGS sequence"/>
</dbReference>
<proteinExistence type="predicted"/>
<dbReference type="AlphaFoldDB" id="A0AAV4LI05"/>
<keyword evidence="2" id="KW-1185">Reference proteome</keyword>
<evidence type="ECO:0000313" key="2">
    <source>
        <dbReference type="Proteomes" id="UP001057291"/>
    </source>
</evidence>
<sequence>MGRYRVVRHPKKDIGYFYFNVSDTSHQKLLEQTRKINPLGSLAQITKIDEY</sequence>
<organism evidence="1 2">
    <name type="scientific">Collibacillus ludicampi</name>
    <dbReference type="NCBI Taxonomy" id="2771369"/>
    <lineage>
        <taxon>Bacteria</taxon>
        <taxon>Bacillati</taxon>
        <taxon>Bacillota</taxon>
        <taxon>Bacilli</taxon>
        <taxon>Bacillales</taxon>
        <taxon>Alicyclobacillaceae</taxon>
        <taxon>Collibacillus</taxon>
    </lineage>
</organism>
<protein>
    <submittedName>
        <fullName evidence="1">Uncharacterized protein</fullName>
    </submittedName>
</protein>
<gene>
    <name evidence="1" type="ORF">DNHGIG_27030</name>
</gene>
<accession>A0AAV4LI05</accession>
<name>A0AAV4LI05_9BACL</name>
<comment type="caution">
    <text evidence="1">The sequence shown here is derived from an EMBL/GenBank/DDBJ whole genome shotgun (WGS) entry which is preliminary data.</text>
</comment>